<dbReference type="AlphaFoldDB" id="A0A2N5DKZ9"/>
<evidence type="ECO:0000313" key="2">
    <source>
        <dbReference type="EMBL" id="PLR26716.1"/>
    </source>
</evidence>
<sequence length="108" mass="12336">MNVLFVCSQNKLRSPTAEQVFSRWPGIEVDSAGLNNDAENPVTPENVAWADVIFVMEKMHRNKLSKKYRQYLRVKVVCLGIPDDYDFMDEALVALLQARVPPFLPSPR</sequence>
<accession>A0A2N5DKZ9</accession>
<dbReference type="InterPro" id="IPR016919">
    <property type="entry name" value="UCP029416_PTP"/>
</dbReference>
<comment type="caution">
    <text evidence="2">The sequence shown here is derived from an EMBL/GenBank/DDBJ whole genome shotgun (WGS) entry which is preliminary data.</text>
</comment>
<evidence type="ECO:0000259" key="1">
    <source>
        <dbReference type="SMART" id="SM00226"/>
    </source>
</evidence>
<dbReference type="Gene3D" id="3.40.50.2300">
    <property type="match status" value="1"/>
</dbReference>
<reference evidence="2 3" key="1">
    <citation type="submission" date="2017-12" db="EMBL/GenBank/DDBJ databases">
        <title>The genome sequence of Caulobacter sp. 410.</title>
        <authorList>
            <person name="Gao J."/>
            <person name="Mao X."/>
            <person name="Sun J."/>
        </authorList>
    </citation>
    <scope>NUCLEOTIDE SEQUENCE [LARGE SCALE GENOMIC DNA]</scope>
    <source>
        <strain evidence="2 3">410</strain>
    </source>
</reference>
<feature type="domain" description="Phosphotyrosine protein phosphatase I" evidence="1">
    <location>
        <begin position="1"/>
        <end position="106"/>
    </location>
</feature>
<protein>
    <submittedName>
        <fullName evidence="2">Phosphotyrosine protein phosphatase</fullName>
    </submittedName>
</protein>
<organism evidence="2 3">
    <name type="scientific">Caulobacter zeae</name>
    <dbReference type="NCBI Taxonomy" id="2055137"/>
    <lineage>
        <taxon>Bacteria</taxon>
        <taxon>Pseudomonadati</taxon>
        <taxon>Pseudomonadota</taxon>
        <taxon>Alphaproteobacteria</taxon>
        <taxon>Caulobacterales</taxon>
        <taxon>Caulobacteraceae</taxon>
        <taxon>Caulobacter</taxon>
    </lineage>
</organism>
<evidence type="ECO:0000313" key="3">
    <source>
        <dbReference type="Proteomes" id="UP000234479"/>
    </source>
</evidence>
<dbReference type="InterPro" id="IPR023485">
    <property type="entry name" value="Ptyr_pPase"/>
</dbReference>
<dbReference type="Pfam" id="PF01451">
    <property type="entry name" value="LMWPc"/>
    <property type="match status" value="1"/>
</dbReference>
<name>A0A2N5DKZ9_9CAUL</name>
<dbReference type="SUPFAM" id="SSF52788">
    <property type="entry name" value="Phosphotyrosine protein phosphatases I"/>
    <property type="match status" value="1"/>
</dbReference>
<gene>
    <name evidence="2" type="ORF">SGCZBJ_10325</name>
</gene>
<dbReference type="Proteomes" id="UP000234479">
    <property type="component" value="Unassembled WGS sequence"/>
</dbReference>
<dbReference type="RefSeq" id="WP_101717909.1">
    <property type="nucleotide sequence ID" value="NZ_PJRS01000018.1"/>
</dbReference>
<dbReference type="OrthoDB" id="7210484at2"/>
<proteinExistence type="predicted"/>
<dbReference type="EMBL" id="PJRS01000018">
    <property type="protein sequence ID" value="PLR26716.1"/>
    <property type="molecule type" value="Genomic_DNA"/>
</dbReference>
<dbReference type="InterPro" id="IPR036196">
    <property type="entry name" value="Ptyr_pPase_sf"/>
</dbReference>
<dbReference type="SMART" id="SM00226">
    <property type="entry name" value="LMWPc"/>
    <property type="match status" value="1"/>
</dbReference>
<keyword evidence="3" id="KW-1185">Reference proteome</keyword>
<dbReference type="PIRSF" id="PIRSF029416">
    <property type="entry name" value="UCP029416_PTP"/>
    <property type="match status" value="1"/>
</dbReference>